<feature type="transmembrane region" description="Helical" evidence="1">
    <location>
        <begin position="97"/>
        <end position="115"/>
    </location>
</feature>
<feature type="transmembrane region" description="Helical" evidence="1">
    <location>
        <begin position="188"/>
        <end position="211"/>
    </location>
</feature>
<organism evidence="2 3">
    <name type="scientific">Hallella colorans</name>
    <dbReference type="NCBI Taxonomy" id="1703337"/>
    <lineage>
        <taxon>Bacteria</taxon>
        <taxon>Pseudomonadati</taxon>
        <taxon>Bacteroidota</taxon>
        <taxon>Bacteroidia</taxon>
        <taxon>Bacteroidales</taxon>
        <taxon>Prevotellaceae</taxon>
        <taxon>Hallella</taxon>
    </lineage>
</organism>
<feature type="transmembrane region" description="Helical" evidence="1">
    <location>
        <begin position="63"/>
        <end position="85"/>
    </location>
</feature>
<keyword evidence="1" id="KW-1133">Transmembrane helix</keyword>
<feature type="transmembrane region" description="Helical" evidence="1">
    <location>
        <begin position="160"/>
        <end position="182"/>
    </location>
</feature>
<keyword evidence="3" id="KW-1185">Reference proteome</keyword>
<dbReference type="RefSeq" id="WP_116617046.1">
    <property type="nucleotide sequence ID" value="NZ_CALDWB010000023.1"/>
</dbReference>
<evidence type="ECO:0000313" key="3">
    <source>
        <dbReference type="Proteomes" id="UP000245870"/>
    </source>
</evidence>
<protein>
    <submittedName>
        <fullName evidence="2">Putative hydrophobic protein (TIGR00271 family)</fullName>
    </submittedName>
</protein>
<dbReference type="EMBL" id="QENY01000017">
    <property type="protein sequence ID" value="PVX50672.1"/>
    <property type="molecule type" value="Genomic_DNA"/>
</dbReference>
<name>A0A2U0U323_9BACT</name>
<evidence type="ECO:0000256" key="1">
    <source>
        <dbReference type="SAM" id="Phobius"/>
    </source>
</evidence>
<evidence type="ECO:0000313" key="2">
    <source>
        <dbReference type="EMBL" id="PVX50672.1"/>
    </source>
</evidence>
<keyword evidence="1" id="KW-0812">Transmembrane</keyword>
<gene>
    <name evidence="2" type="ORF">C7379_11770</name>
</gene>
<feature type="transmembrane region" description="Helical" evidence="1">
    <location>
        <begin position="36"/>
        <end position="57"/>
    </location>
</feature>
<sequence>MEEKKETLWKVVKGYFNALPDKESEKDTIKQIRDDVIFHGSNLWVLIFSILVASLGLNVNSTAVIIGAMLISPLMGPIIGIGAGVGITDFELVKQSFKNFAISTAISVLTAALYFSLSPITEAQSELLARTSPTLYDVLIAICGGAAGIIALCTKGKGNVIPGVAIATALMPPLCTAGYGIAIGNFSYFIGAFYLYFINSVFICSATFLGIRMLRFRHKEFVDSKRLRNVRMYIVVIVLLTMVPAAYMTIGIVRHSIAESNVARFVRAELASKGTQIISHDLDEERQMLDIVAVGRNISPKTIDVASKRMEQYHLSHYKLNVIQGSLSDSTLMSKLLHSATVGSDASNKKLMEQSAEMDELQKMADRYTFYENMPVELKGEINTLWPSIRTLSLSLAVENSMDSASAHPYVVAIAGCKKNLSFTEIARLQKWLKARVRADSVRLFVTQQ</sequence>
<dbReference type="PANTHER" id="PTHR20992:SF9">
    <property type="entry name" value="AT15442P-RELATED"/>
    <property type="match status" value="1"/>
</dbReference>
<comment type="caution">
    <text evidence="2">The sequence shown here is derived from an EMBL/GenBank/DDBJ whole genome shotgun (WGS) entry which is preliminary data.</text>
</comment>
<keyword evidence="1" id="KW-0472">Membrane</keyword>
<dbReference type="OrthoDB" id="9790659at2"/>
<dbReference type="PANTHER" id="PTHR20992">
    <property type="entry name" value="AT15442P-RELATED"/>
    <property type="match status" value="1"/>
</dbReference>
<dbReference type="InterPro" id="IPR005240">
    <property type="entry name" value="DUF389"/>
</dbReference>
<feature type="transmembrane region" description="Helical" evidence="1">
    <location>
        <begin position="232"/>
        <end position="253"/>
    </location>
</feature>
<accession>A0A2U0U323</accession>
<proteinExistence type="predicted"/>
<dbReference type="AlphaFoldDB" id="A0A2U0U323"/>
<dbReference type="Pfam" id="PF04087">
    <property type="entry name" value="DUF389"/>
    <property type="match status" value="1"/>
</dbReference>
<dbReference type="Proteomes" id="UP000245870">
    <property type="component" value="Unassembled WGS sequence"/>
</dbReference>
<reference evidence="2 3" key="1">
    <citation type="submission" date="2018-05" db="EMBL/GenBank/DDBJ databases">
        <title>Genomic Encyclopedia of Type Strains, Phase IV (KMG-IV): sequencing the most valuable type-strain genomes for metagenomic binning, comparative biology and taxonomic classification.</title>
        <authorList>
            <person name="Goeker M."/>
        </authorList>
    </citation>
    <scope>NUCLEOTIDE SEQUENCE [LARGE SCALE GENOMIC DNA]</scope>
    <source>
        <strain evidence="2 3">DSM 100333</strain>
    </source>
</reference>
<feature type="transmembrane region" description="Helical" evidence="1">
    <location>
        <begin position="135"/>
        <end position="153"/>
    </location>
</feature>